<evidence type="ECO:0000256" key="5">
    <source>
        <dbReference type="ARBA" id="ARBA00022989"/>
    </source>
</evidence>
<keyword evidence="6 7" id="KW-0472">Membrane</keyword>
<dbReference type="AlphaFoldDB" id="V5WEK4"/>
<feature type="transmembrane region" description="Helical" evidence="7">
    <location>
        <begin position="133"/>
        <end position="155"/>
    </location>
</feature>
<feature type="transmembrane region" description="Helical" evidence="7">
    <location>
        <begin position="67"/>
        <end position="88"/>
    </location>
</feature>
<dbReference type="KEGG" id="slr:L21SP2_0821"/>
<evidence type="ECO:0000256" key="4">
    <source>
        <dbReference type="ARBA" id="ARBA00022967"/>
    </source>
</evidence>
<organism evidence="8 9">
    <name type="scientific">Salinispira pacifica</name>
    <dbReference type="NCBI Taxonomy" id="1307761"/>
    <lineage>
        <taxon>Bacteria</taxon>
        <taxon>Pseudomonadati</taxon>
        <taxon>Spirochaetota</taxon>
        <taxon>Spirochaetia</taxon>
        <taxon>Spirochaetales</taxon>
        <taxon>Spirochaetaceae</taxon>
        <taxon>Salinispira</taxon>
    </lineage>
</organism>
<evidence type="ECO:0000256" key="1">
    <source>
        <dbReference type="ARBA" id="ARBA00004127"/>
    </source>
</evidence>
<gene>
    <name evidence="8" type="ORF">L21SP2_0821</name>
</gene>
<keyword evidence="9" id="KW-1185">Reference proteome</keyword>
<keyword evidence="3 7" id="KW-0812">Transmembrane</keyword>
<evidence type="ECO:0000313" key="8">
    <source>
        <dbReference type="EMBL" id="AHC14243.1"/>
    </source>
</evidence>
<sequence length="204" mass="22828">MKRFFNNMYQTNTLLFTVAGIGPVLLLSTRLIYSLSISAVLLIYTSLLILMNLIIQNLFDERLWYSARILSAAVWISIIDILVGSFFPLLRSDLGILLPMILVLNQSLLFLLPGELKLPGGVSIPGDRRDPPALFAGLFGYILLLNFIALLRELISFGSVNLRLRPWDPQLLQTPGPFMLFSTVFGALILLAYIRSAIESGREK</sequence>
<evidence type="ECO:0000256" key="7">
    <source>
        <dbReference type="SAM" id="Phobius"/>
    </source>
</evidence>
<dbReference type="InterPro" id="IPR003667">
    <property type="entry name" value="NqrDE/RnfAE"/>
</dbReference>
<accession>V5WEK4</accession>
<dbReference type="RefSeq" id="WP_024267174.1">
    <property type="nucleotide sequence ID" value="NC_023035.1"/>
</dbReference>
<dbReference type="STRING" id="1307761.L21SP2_0821"/>
<keyword evidence="5 7" id="KW-1133">Transmembrane helix</keyword>
<proteinExistence type="predicted"/>
<evidence type="ECO:0000256" key="3">
    <source>
        <dbReference type="ARBA" id="ARBA00022692"/>
    </source>
</evidence>
<reference evidence="8 9" key="1">
    <citation type="journal article" date="2015" name="Stand. Genomic Sci.">
        <title>Complete genome sequence and description of Salinispira pacifica gen. nov., sp. nov., a novel spirochaete isolated form a hypersaline microbial mat.</title>
        <authorList>
            <person name="Ben Hania W."/>
            <person name="Joseph M."/>
            <person name="Schumann P."/>
            <person name="Bunk B."/>
            <person name="Fiebig A."/>
            <person name="Sproer C."/>
            <person name="Klenk H.P."/>
            <person name="Fardeau M.L."/>
            <person name="Spring S."/>
        </authorList>
    </citation>
    <scope>NUCLEOTIDE SEQUENCE [LARGE SCALE GENOMIC DNA]</scope>
    <source>
        <strain evidence="8 9">L21-RPul-D2</strain>
    </source>
</reference>
<protein>
    <recommendedName>
        <fullName evidence="10">Electron transport complex protein RnfE</fullName>
    </recommendedName>
</protein>
<dbReference type="Proteomes" id="UP000018680">
    <property type="component" value="Chromosome"/>
</dbReference>
<name>V5WEK4_9SPIO</name>
<comment type="subcellular location">
    <subcellularLocation>
        <location evidence="1">Endomembrane system</location>
        <topology evidence="1">Multi-pass membrane protein</topology>
    </subcellularLocation>
</comment>
<evidence type="ECO:0000313" key="9">
    <source>
        <dbReference type="Proteomes" id="UP000018680"/>
    </source>
</evidence>
<dbReference type="EMBL" id="CP006939">
    <property type="protein sequence ID" value="AHC14243.1"/>
    <property type="molecule type" value="Genomic_DNA"/>
</dbReference>
<feature type="transmembrane region" description="Helical" evidence="7">
    <location>
        <begin position="94"/>
        <end position="112"/>
    </location>
</feature>
<evidence type="ECO:0000256" key="6">
    <source>
        <dbReference type="ARBA" id="ARBA00023136"/>
    </source>
</evidence>
<keyword evidence="2" id="KW-0813">Transport</keyword>
<feature type="transmembrane region" description="Helical" evidence="7">
    <location>
        <begin position="12"/>
        <end position="29"/>
    </location>
</feature>
<dbReference type="Pfam" id="PF02508">
    <property type="entry name" value="Rnf-Nqr"/>
    <property type="match status" value="1"/>
</dbReference>
<evidence type="ECO:0000256" key="2">
    <source>
        <dbReference type="ARBA" id="ARBA00022448"/>
    </source>
</evidence>
<dbReference type="GO" id="GO:0016020">
    <property type="term" value="C:membrane"/>
    <property type="evidence" value="ECO:0007669"/>
    <property type="project" value="InterPro"/>
</dbReference>
<feature type="transmembrane region" description="Helical" evidence="7">
    <location>
        <begin position="175"/>
        <end position="194"/>
    </location>
</feature>
<dbReference type="HOGENOM" id="CLU_1342458_0_0_12"/>
<dbReference type="GO" id="GO:0012505">
    <property type="term" value="C:endomembrane system"/>
    <property type="evidence" value="ECO:0007669"/>
    <property type="project" value="UniProtKB-SubCell"/>
</dbReference>
<keyword evidence="4" id="KW-1278">Translocase</keyword>
<feature type="transmembrane region" description="Helical" evidence="7">
    <location>
        <begin position="35"/>
        <end position="55"/>
    </location>
</feature>
<evidence type="ECO:0008006" key="10">
    <source>
        <dbReference type="Google" id="ProtNLM"/>
    </source>
</evidence>